<feature type="compositionally biased region" description="Acidic residues" evidence="3">
    <location>
        <begin position="739"/>
        <end position="748"/>
    </location>
</feature>
<feature type="compositionally biased region" description="Pro residues" evidence="3">
    <location>
        <begin position="621"/>
        <end position="639"/>
    </location>
</feature>
<feature type="domain" description="PWWP" evidence="4">
    <location>
        <begin position="783"/>
        <end position="844"/>
    </location>
</feature>
<dbReference type="FunFam" id="2.30.30.140:FF:000036">
    <property type="entry name" value="PWWP domain-containing protein 2A"/>
    <property type="match status" value="1"/>
</dbReference>
<feature type="region of interest" description="Disordered" evidence="3">
    <location>
        <begin position="434"/>
        <end position="571"/>
    </location>
</feature>
<feature type="region of interest" description="Disordered" evidence="3">
    <location>
        <begin position="595"/>
        <end position="649"/>
    </location>
</feature>
<feature type="region of interest" description="Disordered" evidence="3">
    <location>
        <begin position="1"/>
        <end position="74"/>
    </location>
</feature>
<feature type="region of interest" description="Disordered" evidence="3">
    <location>
        <begin position="685"/>
        <end position="770"/>
    </location>
</feature>
<feature type="compositionally biased region" description="Basic and acidic residues" evidence="3">
    <location>
        <begin position="470"/>
        <end position="487"/>
    </location>
</feature>
<dbReference type="SMART" id="SM00293">
    <property type="entry name" value="PWWP"/>
    <property type="match status" value="1"/>
</dbReference>
<accession>A0A6P7PI67</accession>
<dbReference type="Gene3D" id="2.30.30.140">
    <property type="match status" value="1"/>
</dbReference>
<feature type="compositionally biased region" description="Basic and acidic residues" evidence="3">
    <location>
        <begin position="243"/>
        <end position="255"/>
    </location>
</feature>
<dbReference type="InParanoid" id="A0A6P7PI67"/>
<evidence type="ECO:0000259" key="4">
    <source>
        <dbReference type="PROSITE" id="PS50812"/>
    </source>
</evidence>
<evidence type="ECO:0000256" key="1">
    <source>
        <dbReference type="ARBA" id="ARBA00023015"/>
    </source>
</evidence>
<dbReference type="GO" id="GO:0003682">
    <property type="term" value="F:chromatin binding"/>
    <property type="evidence" value="ECO:0007669"/>
    <property type="project" value="TreeGrafter"/>
</dbReference>
<keyword evidence="2" id="KW-0804">Transcription</keyword>
<feature type="compositionally biased region" description="Low complexity" evidence="3">
    <location>
        <begin position="488"/>
        <end position="514"/>
    </location>
</feature>
<reference evidence="6" key="1">
    <citation type="submission" date="2025-08" db="UniProtKB">
        <authorList>
            <consortium name="RefSeq"/>
        </authorList>
    </citation>
    <scope>IDENTIFICATION</scope>
</reference>
<dbReference type="AlphaFoldDB" id="A0A6P7PI67"/>
<feature type="compositionally biased region" description="Basic residues" evidence="3">
    <location>
        <begin position="399"/>
        <end position="408"/>
    </location>
</feature>
<dbReference type="PANTHER" id="PTHR16112:SF22">
    <property type="entry name" value="PWWP DOMAIN-CONTAINING 2B"/>
    <property type="match status" value="1"/>
</dbReference>
<feature type="region of interest" description="Disordered" evidence="3">
    <location>
        <begin position="388"/>
        <end position="414"/>
    </location>
</feature>
<dbReference type="GO" id="GO:0010369">
    <property type="term" value="C:chromocenter"/>
    <property type="evidence" value="ECO:0007669"/>
    <property type="project" value="TreeGrafter"/>
</dbReference>
<feature type="compositionally biased region" description="Basic and acidic residues" evidence="3">
    <location>
        <begin position="440"/>
        <end position="457"/>
    </location>
</feature>
<keyword evidence="1" id="KW-0805">Transcription regulation</keyword>
<sequence length="884" mass="95788">MAAVAAEAGAAAVPTTATTAATDDGRPAADSGLSVAPLETDESPESVSESELFGARVENSGNGEGRRHVRPELDSDAGKALCETTVNDELTGNFSLDRASMERFSPGLPVDPENGGNMYCSILPDPQPSAVFLHSFPAPPPATEAGLSLFEPAEPTTNVTTDRSETAGRDLYGYTALPQPKLRPVTVDGAMLEDTADRLSDSVSLDSADPDTGNAKNTAETEELAGRCLQDSIPPCRSPKRRPMAEKIAAEDSARPDPAPEPGLGPLPLTSFHDLSPGSEVRVSLDHVIDDALVVSFRVGEKIFSGVLMDVSKRFGPYGIPITVFPKRHDQTPPQLSLQREITNNLLTKQEEEESVIPAVSCHSWTSKPPPLFQEGAPYPPPLFIRDTYNQTLPQPPPRKIKRPKRRYRSEEPTSIMNAIKLRPRQVLCDKCKGVVSSGGHREVRRGPLDLRSEEVSRRRRPAEGPMSLELKRLKSDNKGGRAERRSTSGIRVTSSSTSSSSRLRSTTPSSSSSAPLRLKLNSKKVLAKGSADRSKARQVLKNLTRSSQPPHPRPKDQSQIQTRNPDHPKAMTRAAALQNHNQKVHFTRRLQHLSGAASTHSALPPRMRLKPQRYRTDEAPCPPTKHSPHLSPPKPAVSPSPTEEQVPTQIPPSLCVVSVAVEMQDVCPPEERVAHQLGGVGKDQVMEPPCPSSSTNCSPPSECSSTEMFDVPPSGDLPSSLSSSAPPSSSSPVCPPPQDEEEEEEEGSDLKKRCKSSSPPPSSVFSKSVSKVSLSDGRTVCVGDIVWAKIYGFPWWPARVLGITISRRGDTGLAVRQEARVSWFGSPTTSFLPLTQLSPFLETFQSRFDRKRKGPYRRAIAEAASAAKQLTPEVRALLTQFET</sequence>
<proteinExistence type="predicted"/>
<feature type="region of interest" description="Disordered" evidence="3">
    <location>
        <begin position="200"/>
        <end position="265"/>
    </location>
</feature>
<dbReference type="PANTHER" id="PTHR16112">
    <property type="entry name" value="METHYL-CPG BINDING PROTEIN, DROSOPHILA"/>
    <property type="match status" value="1"/>
</dbReference>
<evidence type="ECO:0000256" key="3">
    <source>
        <dbReference type="SAM" id="MobiDB-lite"/>
    </source>
</evidence>
<feature type="compositionally biased region" description="Basic and acidic residues" evidence="3">
    <location>
        <begin position="64"/>
        <end position="74"/>
    </location>
</feature>
<dbReference type="SUPFAM" id="SSF63748">
    <property type="entry name" value="Tudor/PWWP/MBT"/>
    <property type="match status" value="1"/>
</dbReference>
<feature type="compositionally biased region" description="Low complexity" evidence="3">
    <location>
        <begin position="1"/>
        <end position="22"/>
    </location>
</feature>
<dbReference type="CTD" id="114825"/>
<dbReference type="Pfam" id="PF00855">
    <property type="entry name" value="PWWP"/>
    <property type="match status" value="1"/>
</dbReference>
<dbReference type="KEGG" id="bspl:114869576"/>
<evidence type="ECO:0000313" key="6">
    <source>
        <dbReference type="RefSeq" id="XP_029029748.1"/>
    </source>
</evidence>
<dbReference type="Proteomes" id="UP000515150">
    <property type="component" value="Chromosome 14"/>
</dbReference>
<keyword evidence="5" id="KW-1185">Reference proteome</keyword>
<dbReference type="RefSeq" id="XP_029029748.1">
    <property type="nucleotide sequence ID" value="XM_029173915.3"/>
</dbReference>
<evidence type="ECO:0000313" key="5">
    <source>
        <dbReference type="Proteomes" id="UP000515150"/>
    </source>
</evidence>
<protein>
    <submittedName>
        <fullName evidence="6">PWWP domain-containing protein 2A isoform X1</fullName>
    </submittedName>
</protein>
<dbReference type="InterPro" id="IPR000313">
    <property type="entry name" value="PWWP_dom"/>
</dbReference>
<evidence type="ECO:0000256" key="2">
    <source>
        <dbReference type="ARBA" id="ARBA00023163"/>
    </source>
</evidence>
<name>A0A6P7PI67_BETSP</name>
<feature type="compositionally biased region" description="Polar residues" evidence="3">
    <location>
        <begin position="640"/>
        <end position="649"/>
    </location>
</feature>
<dbReference type="OrthoDB" id="5964980at2759"/>
<dbReference type="GeneID" id="114869576"/>
<dbReference type="GO" id="GO:0005634">
    <property type="term" value="C:nucleus"/>
    <property type="evidence" value="ECO:0007669"/>
    <property type="project" value="TreeGrafter"/>
</dbReference>
<gene>
    <name evidence="6" type="primary">pwwp2a</name>
</gene>
<dbReference type="PROSITE" id="PS50812">
    <property type="entry name" value="PWWP"/>
    <property type="match status" value="1"/>
</dbReference>
<organism evidence="5 6">
    <name type="scientific">Betta splendens</name>
    <name type="common">Siamese fighting fish</name>
    <dbReference type="NCBI Taxonomy" id="158456"/>
    <lineage>
        <taxon>Eukaryota</taxon>
        <taxon>Metazoa</taxon>
        <taxon>Chordata</taxon>
        <taxon>Craniata</taxon>
        <taxon>Vertebrata</taxon>
        <taxon>Euteleostomi</taxon>
        <taxon>Actinopterygii</taxon>
        <taxon>Neopterygii</taxon>
        <taxon>Teleostei</taxon>
        <taxon>Neoteleostei</taxon>
        <taxon>Acanthomorphata</taxon>
        <taxon>Anabantaria</taxon>
        <taxon>Anabantiformes</taxon>
        <taxon>Anabantoidei</taxon>
        <taxon>Osphronemidae</taxon>
        <taxon>Betta</taxon>
    </lineage>
</organism>
<feature type="compositionally biased region" description="Low complexity" evidence="3">
    <location>
        <begin position="693"/>
        <end position="733"/>
    </location>
</feature>